<dbReference type="Proteomes" id="UP000181998">
    <property type="component" value="Unassembled WGS sequence"/>
</dbReference>
<dbReference type="InterPro" id="IPR047930">
    <property type="entry name" value="Transpos_IS6"/>
</dbReference>
<keyword evidence="1" id="KW-0815">Transposition</keyword>
<keyword evidence="3" id="KW-0233">DNA recombination</keyword>
<protein>
    <submittedName>
        <fullName evidence="5">DDE domain-containing protein</fullName>
    </submittedName>
</protein>
<evidence type="ECO:0000256" key="2">
    <source>
        <dbReference type="ARBA" id="ARBA00023125"/>
    </source>
</evidence>
<dbReference type="InterPro" id="IPR032874">
    <property type="entry name" value="DDE_dom"/>
</dbReference>
<dbReference type="PANTHER" id="PTHR35528:SF3">
    <property type="entry name" value="BLL1675 PROTEIN"/>
    <property type="match status" value="1"/>
</dbReference>
<reference evidence="5 6" key="1">
    <citation type="submission" date="2016-10" db="EMBL/GenBank/DDBJ databases">
        <authorList>
            <person name="de Groot N.N."/>
        </authorList>
    </citation>
    <scope>NUCLEOTIDE SEQUENCE [LARGE SCALE GENOMIC DNA]</scope>
    <source>
        <strain evidence="5 6">Nm9</strain>
    </source>
</reference>
<organism evidence="5 6">
    <name type="scientific">Nitrosomonas ureae</name>
    <dbReference type="NCBI Taxonomy" id="44577"/>
    <lineage>
        <taxon>Bacteria</taxon>
        <taxon>Pseudomonadati</taxon>
        <taxon>Pseudomonadota</taxon>
        <taxon>Betaproteobacteria</taxon>
        <taxon>Nitrosomonadales</taxon>
        <taxon>Nitrosomonadaceae</taxon>
        <taxon>Nitrosomonas</taxon>
    </lineage>
</organism>
<evidence type="ECO:0000256" key="1">
    <source>
        <dbReference type="ARBA" id="ARBA00022578"/>
    </source>
</evidence>
<evidence type="ECO:0000313" key="5">
    <source>
        <dbReference type="EMBL" id="SEP70025.1"/>
    </source>
</evidence>
<dbReference type="GO" id="GO:0003677">
    <property type="term" value="F:DNA binding"/>
    <property type="evidence" value="ECO:0007669"/>
    <property type="project" value="UniProtKB-KW"/>
</dbReference>
<evidence type="ECO:0000313" key="6">
    <source>
        <dbReference type="Proteomes" id="UP000181998"/>
    </source>
</evidence>
<proteinExistence type="predicted"/>
<sequence length="155" mass="18332">MERGFEVDYTMLYRWVQHYAPEMEKRMWWYYKLTMSCRWQIDETDVKVKGEWADLYQTIDKHNNTIDFYLSSTRNKKATKRFLAKVLQSIKPWAHPLTINTDKAPTFGAAIDGLKIEGRGRMPPKDTVRRQVKYLNNIVEGENGKLKRLINSVLG</sequence>
<evidence type="ECO:0000256" key="3">
    <source>
        <dbReference type="ARBA" id="ARBA00023172"/>
    </source>
</evidence>
<dbReference type="GO" id="GO:0032196">
    <property type="term" value="P:transposition"/>
    <property type="evidence" value="ECO:0007669"/>
    <property type="project" value="UniProtKB-KW"/>
</dbReference>
<name>A0A1H9A095_9PROT</name>
<dbReference type="NCBIfam" id="NF033587">
    <property type="entry name" value="transpos_IS6"/>
    <property type="match status" value="1"/>
</dbReference>
<dbReference type="Pfam" id="PF13610">
    <property type="entry name" value="DDE_Tnp_IS240"/>
    <property type="match status" value="1"/>
</dbReference>
<dbReference type="EMBL" id="FOFX01000002">
    <property type="protein sequence ID" value="SEP70025.1"/>
    <property type="molecule type" value="Genomic_DNA"/>
</dbReference>
<dbReference type="GO" id="GO:0006310">
    <property type="term" value="P:DNA recombination"/>
    <property type="evidence" value="ECO:0007669"/>
    <property type="project" value="UniProtKB-KW"/>
</dbReference>
<gene>
    <name evidence="5" type="ORF">SAMN05421510_100239</name>
</gene>
<feature type="domain" description="DDE" evidence="4">
    <location>
        <begin position="38"/>
        <end position="151"/>
    </location>
</feature>
<keyword evidence="2" id="KW-0238">DNA-binding</keyword>
<accession>A0A1H9A095</accession>
<dbReference type="InterPro" id="IPR052183">
    <property type="entry name" value="IS_Transposase"/>
</dbReference>
<dbReference type="AlphaFoldDB" id="A0A1H9A095"/>
<evidence type="ECO:0000259" key="4">
    <source>
        <dbReference type="Pfam" id="PF13610"/>
    </source>
</evidence>
<dbReference type="PANTHER" id="PTHR35528">
    <property type="entry name" value="BLL1675 PROTEIN"/>
    <property type="match status" value="1"/>
</dbReference>